<dbReference type="PANTHER" id="PTHR31413:SF12">
    <property type="entry name" value="AFP HOMOLOG 2"/>
    <property type="match status" value="1"/>
</dbReference>
<evidence type="ECO:0000256" key="4">
    <source>
        <dbReference type="RuleBase" id="RU369029"/>
    </source>
</evidence>
<evidence type="ECO:0000313" key="8">
    <source>
        <dbReference type="Proteomes" id="UP001443914"/>
    </source>
</evidence>
<feature type="compositionally biased region" description="Low complexity" evidence="5">
    <location>
        <begin position="7"/>
        <end position="21"/>
    </location>
</feature>
<name>A0AAW1JTI5_SAPOF</name>
<dbReference type="Pfam" id="PF16135">
    <property type="entry name" value="TDBD"/>
    <property type="match status" value="1"/>
</dbReference>
<gene>
    <name evidence="7" type="ORF">RND81_07G097000</name>
</gene>
<comment type="caution">
    <text evidence="7">The sequence shown here is derived from an EMBL/GenBank/DDBJ whole genome shotgun (WGS) entry which is preliminary data.</text>
</comment>
<dbReference type="InterPro" id="IPR032308">
    <property type="entry name" value="TDBD"/>
</dbReference>
<accession>A0AAW1JTI5</accession>
<proteinExistence type="inferred from homology"/>
<evidence type="ECO:0000256" key="1">
    <source>
        <dbReference type="ARBA" id="ARBA00004123"/>
    </source>
</evidence>
<comment type="subcellular location">
    <subcellularLocation>
        <location evidence="1 4">Nucleus</location>
    </subcellularLocation>
</comment>
<reference evidence="7" key="1">
    <citation type="submission" date="2024-03" db="EMBL/GenBank/DDBJ databases">
        <title>WGS assembly of Saponaria officinalis var. Norfolk2.</title>
        <authorList>
            <person name="Jenkins J."/>
            <person name="Shu S."/>
            <person name="Grimwood J."/>
            <person name="Barry K."/>
            <person name="Goodstein D."/>
            <person name="Schmutz J."/>
            <person name="Leebens-Mack J."/>
            <person name="Osbourn A."/>
        </authorList>
    </citation>
    <scope>NUCLEOTIDE SEQUENCE [LARGE SCALE GENOMIC DNA]</scope>
    <source>
        <strain evidence="7">JIC</strain>
    </source>
</reference>
<organism evidence="7 8">
    <name type="scientific">Saponaria officinalis</name>
    <name type="common">Common soapwort</name>
    <name type="synonym">Lychnis saponaria</name>
    <dbReference type="NCBI Taxonomy" id="3572"/>
    <lineage>
        <taxon>Eukaryota</taxon>
        <taxon>Viridiplantae</taxon>
        <taxon>Streptophyta</taxon>
        <taxon>Embryophyta</taxon>
        <taxon>Tracheophyta</taxon>
        <taxon>Spermatophyta</taxon>
        <taxon>Magnoliopsida</taxon>
        <taxon>eudicotyledons</taxon>
        <taxon>Gunneridae</taxon>
        <taxon>Pentapetalae</taxon>
        <taxon>Caryophyllales</taxon>
        <taxon>Caryophyllaceae</taxon>
        <taxon>Caryophylleae</taxon>
        <taxon>Saponaria</taxon>
    </lineage>
</organism>
<evidence type="ECO:0000259" key="6">
    <source>
        <dbReference type="Pfam" id="PF16135"/>
    </source>
</evidence>
<feature type="domain" description="Tify" evidence="6">
    <location>
        <begin position="321"/>
        <end position="350"/>
    </location>
</feature>
<dbReference type="Proteomes" id="UP001443914">
    <property type="component" value="Unassembled WGS sequence"/>
</dbReference>
<evidence type="ECO:0000313" key="7">
    <source>
        <dbReference type="EMBL" id="KAK9705986.1"/>
    </source>
</evidence>
<sequence>MEDDGGLELSLGLACGRSSSPSKDRSNNSADGRTDTDERTNKILNDFRKFLNAGFPQSFQTTNDSGGNDSVNETEAQEKKRKRFFVGTENNKTQETESYSSVVQGKEKSSLFGSTGDNEDVVESEVEDSTSRSVFHCDDGFRTVSGSVPYSINIEESSSASVPSTPVYPLVMQSFLPGNGGQSIPHVTSTGGLAASRWAMARSQLLCSPYDGRSISTSVSMQVTNLSSSEPTHPHVHRQNQLQGPPTSVSEEGSSSQPEDKAEARANTTFPSEYPAIFPGIATELKLGGSGSFPNLPWVSSTGSGPNSKTISGVTYKDTATQIKIVCACHGLHFSPEEFLRHASEDHPSAITSFGLPSPTMTP</sequence>
<feature type="compositionally biased region" description="Polar residues" evidence="5">
    <location>
        <begin position="221"/>
        <end position="231"/>
    </location>
</feature>
<comment type="function">
    <text evidence="4">Acts as a negative regulator of abscisic acid (ABA) response.</text>
</comment>
<dbReference type="InterPro" id="IPR031307">
    <property type="entry name" value="Ninja_fam"/>
</dbReference>
<feature type="compositionally biased region" description="Polar residues" evidence="5">
    <location>
        <begin position="88"/>
        <end position="103"/>
    </location>
</feature>
<feature type="compositionally biased region" description="Polar residues" evidence="5">
    <location>
        <begin position="55"/>
        <end position="74"/>
    </location>
</feature>
<dbReference type="GO" id="GO:0045892">
    <property type="term" value="P:negative regulation of DNA-templated transcription"/>
    <property type="evidence" value="ECO:0007669"/>
    <property type="project" value="TreeGrafter"/>
</dbReference>
<dbReference type="GO" id="GO:0009867">
    <property type="term" value="P:jasmonic acid mediated signaling pathway"/>
    <property type="evidence" value="ECO:0007669"/>
    <property type="project" value="TreeGrafter"/>
</dbReference>
<keyword evidence="8" id="KW-1185">Reference proteome</keyword>
<feature type="compositionally biased region" description="Basic and acidic residues" evidence="5">
    <location>
        <begin position="22"/>
        <end position="43"/>
    </location>
</feature>
<evidence type="ECO:0000256" key="5">
    <source>
        <dbReference type="SAM" id="MobiDB-lite"/>
    </source>
</evidence>
<evidence type="ECO:0000256" key="3">
    <source>
        <dbReference type="ARBA" id="ARBA00023242"/>
    </source>
</evidence>
<feature type="region of interest" description="Disordered" evidence="5">
    <location>
        <begin position="1"/>
        <end position="43"/>
    </location>
</feature>
<dbReference type="EMBL" id="JBDFQZ010000007">
    <property type="protein sequence ID" value="KAK9705986.1"/>
    <property type="molecule type" value="Genomic_DNA"/>
</dbReference>
<dbReference type="AlphaFoldDB" id="A0AAW1JTI5"/>
<protein>
    <recommendedName>
        <fullName evidence="4">Ninja-family protein</fullName>
    </recommendedName>
    <alternativeName>
        <fullName evidence="4">ABI-binding protein</fullName>
    </alternativeName>
</protein>
<feature type="region of interest" description="Disordered" evidence="5">
    <location>
        <begin position="55"/>
        <end position="104"/>
    </location>
</feature>
<dbReference type="GO" id="GO:0005634">
    <property type="term" value="C:nucleus"/>
    <property type="evidence" value="ECO:0007669"/>
    <property type="project" value="UniProtKB-SubCell"/>
</dbReference>
<feature type="region of interest" description="Disordered" evidence="5">
    <location>
        <begin position="221"/>
        <end position="270"/>
    </location>
</feature>
<dbReference type="PANTHER" id="PTHR31413">
    <property type="entry name" value="AFP HOMOLOG 2"/>
    <property type="match status" value="1"/>
</dbReference>
<evidence type="ECO:0000256" key="2">
    <source>
        <dbReference type="ARBA" id="ARBA00006081"/>
    </source>
</evidence>
<feature type="compositionally biased region" description="Polar residues" evidence="5">
    <location>
        <begin position="239"/>
        <end position="257"/>
    </location>
</feature>
<comment type="similarity">
    <text evidence="2 4">Belongs to the Ninja family.</text>
</comment>
<keyword evidence="3 4" id="KW-0539">Nucleus</keyword>